<dbReference type="Pfam" id="PF00702">
    <property type="entry name" value="Hydrolase"/>
    <property type="match status" value="1"/>
</dbReference>
<comment type="similarity">
    <text evidence="3">Belongs to the HAD-like hydrolase superfamily. SerB family.</text>
</comment>
<dbReference type="GO" id="GO:0036424">
    <property type="term" value="F:L-phosphoserine phosphatase activity"/>
    <property type="evidence" value="ECO:0007669"/>
    <property type="project" value="InterPro"/>
</dbReference>
<dbReference type="InterPro" id="IPR004469">
    <property type="entry name" value="PSP"/>
</dbReference>
<dbReference type="GO" id="GO:0006564">
    <property type="term" value="P:L-serine biosynthetic process"/>
    <property type="evidence" value="ECO:0007669"/>
    <property type="project" value="UniProtKB-KW"/>
</dbReference>
<keyword evidence="6" id="KW-0479">Metal-binding</keyword>
<dbReference type="InterPro" id="IPR036412">
    <property type="entry name" value="HAD-like_sf"/>
</dbReference>
<dbReference type="UniPathway" id="UPA00135">
    <property type="reaction ID" value="UER00198"/>
</dbReference>
<dbReference type="GO" id="GO:0000287">
    <property type="term" value="F:magnesium ion binding"/>
    <property type="evidence" value="ECO:0007669"/>
    <property type="project" value="TreeGrafter"/>
</dbReference>
<dbReference type="SFLD" id="SFLDF00029">
    <property type="entry name" value="phosphoserine_phosphatase"/>
    <property type="match status" value="1"/>
</dbReference>
<keyword evidence="9" id="KW-0718">Serine biosynthesis</keyword>
<dbReference type="GO" id="GO:0005737">
    <property type="term" value="C:cytoplasm"/>
    <property type="evidence" value="ECO:0007669"/>
    <property type="project" value="TreeGrafter"/>
</dbReference>
<reference evidence="11" key="1">
    <citation type="submission" date="2018-06" db="EMBL/GenBank/DDBJ databases">
        <authorList>
            <person name="Zhirakovskaya E."/>
        </authorList>
    </citation>
    <scope>NUCLEOTIDE SEQUENCE</scope>
</reference>
<keyword evidence="5" id="KW-0028">Amino-acid biosynthesis</keyword>
<evidence type="ECO:0000256" key="10">
    <source>
        <dbReference type="ARBA" id="ARBA00031693"/>
    </source>
</evidence>
<dbReference type="EMBL" id="UOGF01000007">
    <property type="protein sequence ID" value="VAX26201.1"/>
    <property type="molecule type" value="Genomic_DNA"/>
</dbReference>
<dbReference type="SFLD" id="SFLDS00003">
    <property type="entry name" value="Haloacid_Dehalogenase"/>
    <property type="match status" value="1"/>
</dbReference>
<accession>A0A3B1CHZ7</accession>
<evidence type="ECO:0000256" key="2">
    <source>
        <dbReference type="ARBA" id="ARBA00005135"/>
    </source>
</evidence>
<protein>
    <recommendedName>
        <fullName evidence="4">phosphoserine phosphatase</fullName>
        <ecNumber evidence="4">3.1.3.3</ecNumber>
    </recommendedName>
    <alternativeName>
        <fullName evidence="10">O-phosphoserine phosphohydrolase</fullName>
    </alternativeName>
</protein>
<dbReference type="PANTHER" id="PTHR43344:SF2">
    <property type="entry name" value="PHOSPHOSERINE PHOSPHATASE"/>
    <property type="match status" value="1"/>
</dbReference>
<proteinExistence type="inferred from homology"/>
<evidence type="ECO:0000256" key="5">
    <source>
        <dbReference type="ARBA" id="ARBA00022605"/>
    </source>
</evidence>
<evidence type="ECO:0000256" key="4">
    <source>
        <dbReference type="ARBA" id="ARBA00012640"/>
    </source>
</evidence>
<name>A0A3B1CHZ7_9ZZZZ</name>
<evidence type="ECO:0000256" key="3">
    <source>
        <dbReference type="ARBA" id="ARBA00009184"/>
    </source>
</evidence>
<evidence type="ECO:0000256" key="9">
    <source>
        <dbReference type="ARBA" id="ARBA00023299"/>
    </source>
</evidence>
<dbReference type="AlphaFoldDB" id="A0A3B1CHZ7"/>
<dbReference type="InterPro" id="IPR050582">
    <property type="entry name" value="HAD-like_SerB"/>
</dbReference>
<comment type="cofactor">
    <cofactor evidence="1">
        <name>Mg(2+)</name>
        <dbReference type="ChEBI" id="CHEBI:18420"/>
    </cofactor>
</comment>
<comment type="pathway">
    <text evidence="2">Amino-acid biosynthesis; L-serine biosynthesis; L-serine from 3-phospho-D-glycerate: step 3/3.</text>
</comment>
<sequence length="301" mass="32740">MITCLGPDIPEKLLERITSHLKQKKIALGTIKTLAEKSLSCIEIPTKHHSDIDTRLLTQELLEISSPFSVDVFIQADTPTRRNKRLIVLDMDSTLIQVEVIDELAKAVGIGDAVSAITHRAMNGELNFNESLIERVGLLKGLPVEVLESVYQGLPFTLGAKPLLAILKKRGYKTGVISGGFDYFTSRIKSVLKLDYAYSNRLAVASGRLTGQVIGEIVNGDKKAAFMEKVAKEEGIPLEQVIAIGDGANDLPMINKAGLGIAFNAKPAVRAAARHSMTQKSLLTVLYLLGFSEEEIDTLST</sequence>
<keyword evidence="7 11" id="KW-0378">Hydrolase</keyword>
<evidence type="ECO:0000256" key="6">
    <source>
        <dbReference type="ARBA" id="ARBA00022723"/>
    </source>
</evidence>
<gene>
    <name evidence="11" type="ORF">MNBD_NITROSPIRAE01-1194</name>
</gene>
<evidence type="ECO:0000256" key="1">
    <source>
        <dbReference type="ARBA" id="ARBA00001946"/>
    </source>
</evidence>
<dbReference type="PANTHER" id="PTHR43344">
    <property type="entry name" value="PHOSPHOSERINE PHOSPHATASE"/>
    <property type="match status" value="1"/>
</dbReference>
<dbReference type="NCBIfam" id="TIGR00338">
    <property type="entry name" value="serB"/>
    <property type="match status" value="1"/>
</dbReference>
<organism evidence="11">
    <name type="scientific">hydrothermal vent metagenome</name>
    <dbReference type="NCBI Taxonomy" id="652676"/>
    <lineage>
        <taxon>unclassified sequences</taxon>
        <taxon>metagenomes</taxon>
        <taxon>ecological metagenomes</taxon>
    </lineage>
</organism>
<dbReference type="SFLD" id="SFLDG01137">
    <property type="entry name" value="C1.6.1:_Phosphoserine_Phosphat"/>
    <property type="match status" value="1"/>
</dbReference>
<evidence type="ECO:0000313" key="11">
    <source>
        <dbReference type="EMBL" id="VAX26201.1"/>
    </source>
</evidence>
<dbReference type="Gene3D" id="3.40.50.1000">
    <property type="entry name" value="HAD superfamily/HAD-like"/>
    <property type="match status" value="1"/>
</dbReference>
<dbReference type="CDD" id="cd07500">
    <property type="entry name" value="HAD_PSP"/>
    <property type="match status" value="1"/>
</dbReference>
<evidence type="ECO:0000256" key="7">
    <source>
        <dbReference type="ARBA" id="ARBA00022801"/>
    </source>
</evidence>
<dbReference type="SUPFAM" id="SSF56784">
    <property type="entry name" value="HAD-like"/>
    <property type="match status" value="1"/>
</dbReference>
<dbReference type="SFLD" id="SFLDG01136">
    <property type="entry name" value="C1.6:_Phosphoserine_Phosphatas"/>
    <property type="match status" value="1"/>
</dbReference>
<dbReference type="InterPro" id="IPR023214">
    <property type="entry name" value="HAD_sf"/>
</dbReference>
<evidence type="ECO:0000256" key="8">
    <source>
        <dbReference type="ARBA" id="ARBA00022842"/>
    </source>
</evidence>
<dbReference type="NCBIfam" id="TIGR01488">
    <property type="entry name" value="HAD-SF-IB"/>
    <property type="match status" value="1"/>
</dbReference>
<keyword evidence="8" id="KW-0460">Magnesium</keyword>
<dbReference type="EC" id="3.1.3.3" evidence="4"/>